<gene>
    <name evidence="3" type="ORF">D1B33_15545</name>
</gene>
<organism evidence="3 4">
    <name type="scientific">Ureibacillus yapensis</name>
    <dbReference type="NCBI Taxonomy" id="2304605"/>
    <lineage>
        <taxon>Bacteria</taxon>
        <taxon>Bacillati</taxon>
        <taxon>Bacillota</taxon>
        <taxon>Bacilli</taxon>
        <taxon>Bacillales</taxon>
        <taxon>Caryophanaceae</taxon>
        <taxon>Ureibacillus</taxon>
    </lineage>
</organism>
<dbReference type="PANTHER" id="PTHR46521:SF4">
    <property type="entry name" value="SUCROSE-PHOSPHATASE 2-RELATED"/>
    <property type="match status" value="1"/>
</dbReference>
<dbReference type="InterPro" id="IPR051518">
    <property type="entry name" value="Sucrose_Phosphatase"/>
</dbReference>
<dbReference type="InterPro" id="IPR036412">
    <property type="entry name" value="HAD-like_sf"/>
</dbReference>
<accession>A0A396SAK4</accession>
<evidence type="ECO:0000313" key="4">
    <source>
        <dbReference type="Proteomes" id="UP000265692"/>
    </source>
</evidence>
<name>A0A396SAK4_9BACL</name>
<dbReference type="SFLD" id="SFLDG01141">
    <property type="entry name" value="C2.B.1:_Sucrose_Phosphatase_Li"/>
    <property type="match status" value="1"/>
</dbReference>
<dbReference type="GO" id="GO:0016791">
    <property type="term" value="F:phosphatase activity"/>
    <property type="evidence" value="ECO:0007669"/>
    <property type="project" value="UniProtKB-ARBA"/>
</dbReference>
<evidence type="ECO:0000313" key="3">
    <source>
        <dbReference type="EMBL" id="RHW33457.1"/>
    </source>
</evidence>
<dbReference type="SUPFAM" id="SSF56784">
    <property type="entry name" value="HAD-like"/>
    <property type="match status" value="1"/>
</dbReference>
<feature type="domain" description="Sucrose phosphatase-like" evidence="2">
    <location>
        <begin position="34"/>
        <end position="265"/>
    </location>
</feature>
<dbReference type="Gene3D" id="3.40.50.1000">
    <property type="entry name" value="HAD superfamily/HAD-like"/>
    <property type="match status" value="1"/>
</dbReference>
<dbReference type="PANTHER" id="PTHR46521">
    <property type="entry name" value="SUCROSE-PHOSPHATASE 2-RELATED"/>
    <property type="match status" value="1"/>
</dbReference>
<dbReference type="InterPro" id="IPR006380">
    <property type="entry name" value="SPP-like_dom"/>
</dbReference>
<protein>
    <submittedName>
        <fullName evidence="3">HAD-IIB family hydrolase</fullName>
    </submittedName>
</protein>
<dbReference type="Pfam" id="PF05116">
    <property type="entry name" value="S6PP"/>
    <property type="match status" value="1"/>
</dbReference>
<dbReference type="Proteomes" id="UP000265692">
    <property type="component" value="Unassembled WGS sequence"/>
</dbReference>
<dbReference type="Gene3D" id="3.90.1070.10">
    <property type="match status" value="1"/>
</dbReference>
<keyword evidence="1 3" id="KW-0378">Hydrolase</keyword>
<reference evidence="3 4" key="1">
    <citation type="submission" date="2018-08" db="EMBL/GenBank/DDBJ databases">
        <title>Lysinibacillus sp. YLB-03 draft genome sequence.</title>
        <authorList>
            <person name="Yu L."/>
        </authorList>
    </citation>
    <scope>NUCLEOTIDE SEQUENCE [LARGE SCALE GENOMIC DNA]</scope>
    <source>
        <strain evidence="3 4">YLB-03</strain>
    </source>
</reference>
<dbReference type="AlphaFoldDB" id="A0A396SAK4"/>
<dbReference type="SFLD" id="SFLDG01140">
    <property type="entry name" value="C2.B:_Phosphomannomutase_and_P"/>
    <property type="match status" value="1"/>
</dbReference>
<sequence length="270" mass="30582">MPANSPVASLNGKISQKKLIIFTRSRCMKLLGNEILATDLDNTLVGHNEKLEQLWTYFQSQNIDISLIYITGRHFSSAMDLIEQQNLPKPNILVCDVGATIYIGPDLKEDDQWRIITSADWNPDLILRVTNQYEAFERQPLPNDYRLSFTVLNNPGCVKEVEETLNLYSLAFHLIYSSNKDVDILPSHTNKGAALKYVLEKYAPENPNILIAGDSGNDVDMMKLGLPSVIVGNSQNELRRYSYLPNVYLANESFASGIQEGWSYFYQSTY</sequence>
<proteinExistence type="predicted"/>
<keyword evidence="4" id="KW-1185">Reference proteome</keyword>
<dbReference type="EMBL" id="QWEI01000010">
    <property type="protein sequence ID" value="RHW33457.1"/>
    <property type="molecule type" value="Genomic_DNA"/>
</dbReference>
<dbReference type="NCBIfam" id="TIGR01484">
    <property type="entry name" value="HAD-SF-IIB"/>
    <property type="match status" value="1"/>
</dbReference>
<comment type="caution">
    <text evidence="3">The sequence shown here is derived from an EMBL/GenBank/DDBJ whole genome shotgun (WGS) entry which is preliminary data.</text>
</comment>
<dbReference type="InterPro" id="IPR006379">
    <property type="entry name" value="HAD-SF_hydro_IIB"/>
</dbReference>
<evidence type="ECO:0000259" key="2">
    <source>
        <dbReference type="Pfam" id="PF05116"/>
    </source>
</evidence>
<dbReference type="SFLD" id="SFLDS00003">
    <property type="entry name" value="Haloacid_Dehalogenase"/>
    <property type="match status" value="1"/>
</dbReference>
<evidence type="ECO:0000256" key="1">
    <source>
        <dbReference type="ARBA" id="ARBA00022801"/>
    </source>
</evidence>
<dbReference type="InterPro" id="IPR023214">
    <property type="entry name" value="HAD_sf"/>
</dbReference>